<dbReference type="PANTHER" id="PTHR45029">
    <property type="entry name" value="CARBOXYLIC ESTER HYDROLASE-RELATED"/>
    <property type="match status" value="1"/>
</dbReference>
<accession>A0A2G5TA00</accession>
<dbReference type="SUPFAM" id="SSF53474">
    <property type="entry name" value="alpha/beta-Hydrolases"/>
    <property type="match status" value="1"/>
</dbReference>
<dbReference type="InterPro" id="IPR029058">
    <property type="entry name" value="AB_hydrolase_fold"/>
</dbReference>
<gene>
    <name evidence="6" type="primary">Cnig_chr_V.g17524</name>
    <name evidence="6" type="ORF">B9Z55_017524</name>
</gene>
<evidence type="ECO:0000256" key="3">
    <source>
        <dbReference type="ARBA" id="ARBA00022801"/>
    </source>
</evidence>
<organism evidence="6 7">
    <name type="scientific">Caenorhabditis nigoni</name>
    <dbReference type="NCBI Taxonomy" id="1611254"/>
    <lineage>
        <taxon>Eukaryota</taxon>
        <taxon>Metazoa</taxon>
        <taxon>Ecdysozoa</taxon>
        <taxon>Nematoda</taxon>
        <taxon>Chromadorea</taxon>
        <taxon>Rhabditida</taxon>
        <taxon>Rhabditina</taxon>
        <taxon>Rhabditomorpha</taxon>
        <taxon>Rhabditoidea</taxon>
        <taxon>Rhabditidae</taxon>
        <taxon>Peloderinae</taxon>
        <taxon>Caenorhabditis</taxon>
    </lineage>
</organism>
<feature type="domain" description="Carboxylesterase type B" evidence="5">
    <location>
        <begin position="16"/>
        <end position="109"/>
    </location>
</feature>
<dbReference type="PANTHER" id="PTHR45029:SF7">
    <property type="entry name" value="CARBOXYLIC ESTER HYDROLASE"/>
    <property type="match status" value="1"/>
</dbReference>
<dbReference type="Gene3D" id="3.40.50.1820">
    <property type="entry name" value="alpha/beta hydrolase"/>
    <property type="match status" value="1"/>
</dbReference>
<evidence type="ECO:0000313" key="7">
    <source>
        <dbReference type="Proteomes" id="UP000230233"/>
    </source>
</evidence>
<dbReference type="EC" id="3.1.1.-" evidence="4"/>
<reference evidence="7" key="1">
    <citation type="submission" date="2017-10" db="EMBL/GenBank/DDBJ databases">
        <title>Rapid genome shrinkage in a self-fertile nematode reveals novel sperm competition proteins.</title>
        <authorList>
            <person name="Yin D."/>
            <person name="Schwarz E.M."/>
            <person name="Thomas C.G."/>
            <person name="Felde R.L."/>
            <person name="Korf I.F."/>
            <person name="Cutter A.D."/>
            <person name="Schartner C.M."/>
            <person name="Ralston E.J."/>
            <person name="Meyer B.J."/>
            <person name="Haag E.S."/>
        </authorList>
    </citation>
    <scope>NUCLEOTIDE SEQUENCE [LARGE SCALE GENOMIC DNA]</scope>
    <source>
        <strain evidence="7">JU1422</strain>
    </source>
</reference>
<comment type="similarity">
    <text evidence="1 4">Belongs to the type-B carboxylesterase/lipase family.</text>
</comment>
<dbReference type="InterPro" id="IPR002018">
    <property type="entry name" value="CarbesteraseB"/>
</dbReference>
<dbReference type="AlphaFoldDB" id="A0A2G5TA00"/>
<sequence>MGGHLSHLEREEHPEKLDASCGPIRGNVYRHDTKIVDGYLGIPYAKPPIGDLRFKKPVPADIWTETKNCTKYGPRCPQSGAFPEMIKFQKDDIPDEANCLNLNVFAPRTLPLKDVVVVTLNYRVGILGFFSTGDDLCRGNFGLWDQTLALKWIQNHIRSFGGDPNNVTVFGQSAGGVSVDMLSLSPHSRDLFHKVVPMSGNALCEFACRTSRNEAKACLEYIKHIGYKGSDDSQEILNWLKHKPIEEMDKLTGYQLPVTGYFIYQPNIDGDFLPKPLDELRKEAPKKSVMVGVAEHEGLFFSLTGDPRPADQILKEMIWASYKEDTGEKYEENRKKVYEFYTKDVDPNDEAKLKEKLVDFLGDTIFNGGAIACAQASVKYGNDVWFYVFDYVNPRGFGELEQVLPFVGPTHCTDLRYVLGEGLYSEFKPDDTDWEMIERMTTIYSNFAKYGNPNGKNGPSDWEPYTLDHPERHYRIAYPRGEMREEYHKGRWEFIEMIRDENKILEEVVYGK</sequence>
<protein>
    <recommendedName>
        <fullName evidence="4">Carboxylic ester hydrolase</fullName>
        <ecNumber evidence="4">3.1.1.-</ecNumber>
    </recommendedName>
</protein>
<evidence type="ECO:0000313" key="6">
    <source>
        <dbReference type="EMBL" id="PIC24058.1"/>
    </source>
</evidence>
<proteinExistence type="inferred from homology"/>
<evidence type="ECO:0000256" key="2">
    <source>
        <dbReference type="ARBA" id="ARBA00022487"/>
    </source>
</evidence>
<dbReference type="OrthoDB" id="19653at2759"/>
<dbReference type="GO" id="GO:0052689">
    <property type="term" value="F:carboxylic ester hydrolase activity"/>
    <property type="evidence" value="ECO:0007669"/>
    <property type="project" value="UniProtKB-KW"/>
</dbReference>
<name>A0A2G5TA00_9PELO</name>
<dbReference type="EMBL" id="PDUG01000005">
    <property type="protein sequence ID" value="PIC24058.1"/>
    <property type="molecule type" value="Genomic_DNA"/>
</dbReference>
<keyword evidence="2" id="KW-0719">Serine esterase</keyword>
<evidence type="ECO:0000256" key="1">
    <source>
        <dbReference type="ARBA" id="ARBA00005964"/>
    </source>
</evidence>
<dbReference type="Pfam" id="PF00135">
    <property type="entry name" value="COesterase"/>
    <property type="match status" value="2"/>
</dbReference>
<keyword evidence="7" id="KW-1185">Reference proteome</keyword>
<evidence type="ECO:0000256" key="4">
    <source>
        <dbReference type="RuleBase" id="RU361235"/>
    </source>
</evidence>
<feature type="domain" description="Carboxylesterase type B" evidence="5">
    <location>
        <begin position="114"/>
        <end position="494"/>
    </location>
</feature>
<dbReference type="InterPro" id="IPR019826">
    <property type="entry name" value="Carboxylesterase_B_AS"/>
</dbReference>
<dbReference type="InterPro" id="IPR043187">
    <property type="entry name" value="CM06B1-like"/>
</dbReference>
<dbReference type="PROSITE" id="PS00122">
    <property type="entry name" value="CARBOXYLESTERASE_B_1"/>
    <property type="match status" value="1"/>
</dbReference>
<dbReference type="Proteomes" id="UP000230233">
    <property type="component" value="Chromosome V"/>
</dbReference>
<keyword evidence="3 4" id="KW-0378">Hydrolase</keyword>
<comment type="caution">
    <text evidence="6">The sequence shown here is derived from an EMBL/GenBank/DDBJ whole genome shotgun (WGS) entry which is preliminary data.</text>
</comment>
<evidence type="ECO:0000259" key="5">
    <source>
        <dbReference type="Pfam" id="PF00135"/>
    </source>
</evidence>